<keyword evidence="3" id="KW-1185">Reference proteome</keyword>
<dbReference type="EMBL" id="BQNB010015152">
    <property type="protein sequence ID" value="GJT36602.1"/>
    <property type="molecule type" value="Genomic_DNA"/>
</dbReference>
<protein>
    <submittedName>
        <fullName evidence="2">Uncharacterized protein</fullName>
    </submittedName>
</protein>
<gene>
    <name evidence="2" type="ORF">Tco_0927021</name>
</gene>
<reference evidence="2" key="2">
    <citation type="submission" date="2022-01" db="EMBL/GenBank/DDBJ databases">
        <authorList>
            <person name="Yamashiro T."/>
            <person name="Shiraishi A."/>
            <person name="Satake H."/>
            <person name="Nakayama K."/>
        </authorList>
    </citation>
    <scope>NUCLEOTIDE SEQUENCE</scope>
</reference>
<dbReference type="Proteomes" id="UP001151760">
    <property type="component" value="Unassembled WGS sequence"/>
</dbReference>
<evidence type="ECO:0000313" key="3">
    <source>
        <dbReference type="Proteomes" id="UP001151760"/>
    </source>
</evidence>
<reference evidence="2" key="1">
    <citation type="journal article" date="2022" name="Int. J. Mol. Sci.">
        <title>Draft Genome of Tanacetum Coccineum: Genomic Comparison of Closely Related Tanacetum-Family Plants.</title>
        <authorList>
            <person name="Yamashiro T."/>
            <person name="Shiraishi A."/>
            <person name="Nakayama K."/>
            <person name="Satake H."/>
        </authorList>
    </citation>
    <scope>NUCLEOTIDE SEQUENCE</scope>
</reference>
<evidence type="ECO:0000256" key="1">
    <source>
        <dbReference type="SAM" id="MobiDB-lite"/>
    </source>
</evidence>
<feature type="compositionally biased region" description="Basic and acidic residues" evidence="1">
    <location>
        <begin position="19"/>
        <end position="32"/>
    </location>
</feature>
<accession>A0ABQ5DE38</accession>
<comment type="caution">
    <text evidence="2">The sequence shown here is derived from an EMBL/GenBank/DDBJ whole genome shotgun (WGS) entry which is preliminary data.</text>
</comment>
<name>A0ABQ5DE38_9ASTR</name>
<feature type="region of interest" description="Disordered" evidence="1">
    <location>
        <begin position="19"/>
        <end position="51"/>
    </location>
</feature>
<sequence length="223" mass="24953">MTGMALVVYRKGTGYSLKDKYKAKPDKTESRIRKGAKKRSRRRKKKSELKRASANARYWKIPVCYDDDDDEESSIPLKDIIISGLPPCVAITPDSPKTDSLIMEDEHLNTIPETESDELIKSSVEDLVQILKIHATEVNLIQNEVLESITSIPPGIDSFDAESNLIESLPNRNTSIDSSSKIDSLLDEFAGELTLLHSIPPGIDDVNLDPEGNIFVWRVFALR</sequence>
<organism evidence="2 3">
    <name type="scientific">Tanacetum coccineum</name>
    <dbReference type="NCBI Taxonomy" id="301880"/>
    <lineage>
        <taxon>Eukaryota</taxon>
        <taxon>Viridiplantae</taxon>
        <taxon>Streptophyta</taxon>
        <taxon>Embryophyta</taxon>
        <taxon>Tracheophyta</taxon>
        <taxon>Spermatophyta</taxon>
        <taxon>Magnoliopsida</taxon>
        <taxon>eudicotyledons</taxon>
        <taxon>Gunneridae</taxon>
        <taxon>Pentapetalae</taxon>
        <taxon>asterids</taxon>
        <taxon>campanulids</taxon>
        <taxon>Asterales</taxon>
        <taxon>Asteraceae</taxon>
        <taxon>Asteroideae</taxon>
        <taxon>Anthemideae</taxon>
        <taxon>Anthemidinae</taxon>
        <taxon>Tanacetum</taxon>
    </lineage>
</organism>
<feature type="compositionally biased region" description="Basic residues" evidence="1">
    <location>
        <begin position="33"/>
        <end position="48"/>
    </location>
</feature>
<evidence type="ECO:0000313" key="2">
    <source>
        <dbReference type="EMBL" id="GJT36602.1"/>
    </source>
</evidence>
<proteinExistence type="predicted"/>